<dbReference type="InterPro" id="IPR020846">
    <property type="entry name" value="MFS_dom"/>
</dbReference>
<evidence type="ECO:0000313" key="9">
    <source>
        <dbReference type="Proteomes" id="UP001610563"/>
    </source>
</evidence>
<keyword evidence="9" id="KW-1185">Reference proteome</keyword>
<dbReference type="PANTHER" id="PTHR23501:SF33">
    <property type="entry name" value="MAJOR FACILITATOR SUPERFAMILY (MFS) PROFILE DOMAIN-CONTAINING PROTEIN"/>
    <property type="match status" value="1"/>
</dbReference>
<evidence type="ECO:0000259" key="7">
    <source>
        <dbReference type="PROSITE" id="PS50850"/>
    </source>
</evidence>
<organism evidence="8 9">
    <name type="scientific">Aspergillus keveii</name>
    <dbReference type="NCBI Taxonomy" id="714993"/>
    <lineage>
        <taxon>Eukaryota</taxon>
        <taxon>Fungi</taxon>
        <taxon>Dikarya</taxon>
        <taxon>Ascomycota</taxon>
        <taxon>Pezizomycotina</taxon>
        <taxon>Eurotiomycetes</taxon>
        <taxon>Eurotiomycetidae</taxon>
        <taxon>Eurotiales</taxon>
        <taxon>Aspergillaceae</taxon>
        <taxon>Aspergillus</taxon>
        <taxon>Aspergillus subgen. Nidulantes</taxon>
    </lineage>
</organism>
<keyword evidence="2 6" id="KW-0812">Transmembrane</keyword>
<feature type="transmembrane region" description="Helical" evidence="6">
    <location>
        <begin position="266"/>
        <end position="290"/>
    </location>
</feature>
<dbReference type="InterPro" id="IPR036259">
    <property type="entry name" value="MFS_trans_sf"/>
</dbReference>
<feature type="transmembrane region" description="Helical" evidence="6">
    <location>
        <begin position="50"/>
        <end position="72"/>
    </location>
</feature>
<feature type="transmembrane region" description="Helical" evidence="6">
    <location>
        <begin position="515"/>
        <end position="534"/>
    </location>
</feature>
<proteinExistence type="predicted"/>
<dbReference type="EMBL" id="JBFTWV010000255">
    <property type="protein sequence ID" value="KAL2783226.1"/>
    <property type="molecule type" value="Genomic_DNA"/>
</dbReference>
<protein>
    <submittedName>
        <fullName evidence="8">Efflux pump antibiotic resistance protein</fullName>
    </submittedName>
</protein>
<feature type="transmembrane region" description="Helical" evidence="6">
    <location>
        <begin position="84"/>
        <end position="102"/>
    </location>
</feature>
<keyword evidence="4 6" id="KW-0472">Membrane</keyword>
<feature type="transmembrane region" description="Helical" evidence="6">
    <location>
        <begin position="409"/>
        <end position="431"/>
    </location>
</feature>
<sequence>MSASDCQADEERNERTPLLRPSDESEPPTLIDDEPDCANPGSTPSVFGTIAVLLIGVFVANAEGSLVLATYGRISSEFNDFKNASWLVTSYVLAMTAAQPIYGKLSDIFGRTHMMIVAYAFFVLGCAISGVGQSLLAVVAGRVISGVGGGGMGSMVSIIITDLVPVREVGVWRSYVAIIATAGRGLGGPIGGYLADTVGWRWSFLGQCPPTLLAMLLTWMLVPNIGLVSSEDSLRSKFGRVDFVGALLLASATLLLLLPLELAGNAISWTHPLILGLPALSFALMLLFVYTENSWVKEPIFAPRTLAAWNIILSNTVNFCQAAAQLGMMYTVPAFFEITQGASSTVAGAKLFPAVVGVTLGGLLGGYMTKRTGRYKFLLISATLCSSTAYFLLTVGWHNHVGFWRSLYIIPGGLGNGLVLSAAFTALTAGIEKSSVATVCSSFYFAANTGTVLGLSVTNAVLQGTVRHGLAVSLRDEPQKDLIIEKAMLSIDYIQTLPEPIKTMVIRAYSKGFEFAHASNLAFSSLAFLATLLLRERKL</sequence>
<comment type="subcellular location">
    <subcellularLocation>
        <location evidence="1">Membrane</location>
        <topology evidence="1">Multi-pass membrane protein</topology>
    </subcellularLocation>
</comment>
<comment type="caution">
    <text evidence="8">The sequence shown here is derived from an EMBL/GenBank/DDBJ whole genome shotgun (WGS) entry which is preliminary data.</text>
</comment>
<dbReference type="PANTHER" id="PTHR23501">
    <property type="entry name" value="MAJOR FACILITATOR SUPERFAMILY"/>
    <property type="match status" value="1"/>
</dbReference>
<accession>A0ABR4FJ01</accession>
<dbReference type="InterPro" id="IPR011701">
    <property type="entry name" value="MFS"/>
</dbReference>
<feature type="transmembrane region" description="Helical" evidence="6">
    <location>
        <begin position="241"/>
        <end position="260"/>
    </location>
</feature>
<dbReference type="PROSITE" id="PS50850">
    <property type="entry name" value="MFS"/>
    <property type="match status" value="1"/>
</dbReference>
<feature type="transmembrane region" description="Helical" evidence="6">
    <location>
        <begin position="135"/>
        <end position="160"/>
    </location>
</feature>
<feature type="region of interest" description="Disordered" evidence="5">
    <location>
        <begin position="1"/>
        <end position="38"/>
    </location>
</feature>
<feature type="transmembrane region" description="Helical" evidence="6">
    <location>
        <begin position="443"/>
        <end position="462"/>
    </location>
</feature>
<evidence type="ECO:0000256" key="5">
    <source>
        <dbReference type="SAM" id="MobiDB-lite"/>
    </source>
</evidence>
<evidence type="ECO:0000256" key="2">
    <source>
        <dbReference type="ARBA" id="ARBA00022692"/>
    </source>
</evidence>
<feature type="transmembrane region" description="Helical" evidence="6">
    <location>
        <begin position="377"/>
        <end position="397"/>
    </location>
</feature>
<dbReference type="Gene3D" id="1.20.1250.20">
    <property type="entry name" value="MFS general substrate transporter like domains"/>
    <property type="match status" value="2"/>
</dbReference>
<feature type="compositionally biased region" description="Basic and acidic residues" evidence="5">
    <location>
        <begin position="9"/>
        <end position="23"/>
    </location>
</feature>
<evidence type="ECO:0000313" key="8">
    <source>
        <dbReference type="EMBL" id="KAL2783226.1"/>
    </source>
</evidence>
<dbReference type="Proteomes" id="UP001610563">
    <property type="component" value="Unassembled WGS sequence"/>
</dbReference>
<evidence type="ECO:0000256" key="4">
    <source>
        <dbReference type="ARBA" id="ARBA00023136"/>
    </source>
</evidence>
<evidence type="ECO:0000256" key="3">
    <source>
        <dbReference type="ARBA" id="ARBA00022989"/>
    </source>
</evidence>
<dbReference type="SUPFAM" id="SSF103473">
    <property type="entry name" value="MFS general substrate transporter"/>
    <property type="match status" value="1"/>
</dbReference>
<reference evidence="8 9" key="1">
    <citation type="submission" date="2024-07" db="EMBL/GenBank/DDBJ databases">
        <title>Section-level genome sequencing and comparative genomics of Aspergillus sections Usti and Cavernicolus.</title>
        <authorList>
            <consortium name="Lawrence Berkeley National Laboratory"/>
            <person name="Nybo J.L."/>
            <person name="Vesth T.C."/>
            <person name="Theobald S."/>
            <person name="Frisvad J.C."/>
            <person name="Larsen T.O."/>
            <person name="Kjaerboelling I."/>
            <person name="Rothschild-Mancinelli K."/>
            <person name="Lyhne E.K."/>
            <person name="Kogle M.E."/>
            <person name="Barry K."/>
            <person name="Clum A."/>
            <person name="Na H."/>
            <person name="Ledsgaard L."/>
            <person name="Lin J."/>
            <person name="Lipzen A."/>
            <person name="Kuo A."/>
            <person name="Riley R."/>
            <person name="Mondo S."/>
            <person name="Labutti K."/>
            <person name="Haridas S."/>
            <person name="Pangalinan J."/>
            <person name="Salamov A.A."/>
            <person name="Simmons B.A."/>
            <person name="Magnuson J.K."/>
            <person name="Chen J."/>
            <person name="Drula E."/>
            <person name="Henrissat B."/>
            <person name="Wiebenga A."/>
            <person name="Lubbers R.J."/>
            <person name="Gomes A.C."/>
            <person name="Makela M.R."/>
            <person name="Stajich J."/>
            <person name="Grigoriev I.V."/>
            <person name="Mortensen U.H."/>
            <person name="De Vries R.P."/>
            <person name="Baker S.E."/>
            <person name="Andersen M.R."/>
        </authorList>
    </citation>
    <scope>NUCLEOTIDE SEQUENCE [LARGE SCALE GENOMIC DNA]</scope>
    <source>
        <strain evidence="8 9">CBS 209.92</strain>
    </source>
</reference>
<feature type="transmembrane region" description="Helical" evidence="6">
    <location>
        <begin position="211"/>
        <end position="229"/>
    </location>
</feature>
<keyword evidence="3 6" id="KW-1133">Transmembrane helix</keyword>
<name>A0ABR4FJ01_9EURO</name>
<feature type="domain" description="Major facilitator superfamily (MFS) profile" evidence="7">
    <location>
        <begin position="49"/>
        <end position="539"/>
    </location>
</feature>
<dbReference type="Pfam" id="PF07690">
    <property type="entry name" value="MFS_1"/>
    <property type="match status" value="1"/>
</dbReference>
<feature type="transmembrane region" description="Helical" evidence="6">
    <location>
        <begin position="108"/>
        <end position="128"/>
    </location>
</feature>
<evidence type="ECO:0000256" key="6">
    <source>
        <dbReference type="SAM" id="Phobius"/>
    </source>
</evidence>
<evidence type="ECO:0000256" key="1">
    <source>
        <dbReference type="ARBA" id="ARBA00004141"/>
    </source>
</evidence>
<gene>
    <name evidence="8" type="ORF">BJX66DRAFT_345126</name>
</gene>